<evidence type="ECO:0000256" key="1">
    <source>
        <dbReference type="SAM" id="Phobius"/>
    </source>
</evidence>
<feature type="transmembrane region" description="Helical" evidence="1">
    <location>
        <begin position="12"/>
        <end position="37"/>
    </location>
</feature>
<reference evidence="2" key="1">
    <citation type="journal article" date="2014" name="Int. J. Syst. Evol. Microbiol.">
        <title>Complete genome sequence of Corynebacterium casei LMG S-19264T (=DSM 44701T), isolated from a smear-ripened cheese.</title>
        <authorList>
            <consortium name="US DOE Joint Genome Institute (JGI-PGF)"/>
            <person name="Walter F."/>
            <person name="Albersmeier A."/>
            <person name="Kalinowski J."/>
            <person name="Ruckert C."/>
        </authorList>
    </citation>
    <scope>NUCLEOTIDE SEQUENCE</scope>
    <source>
        <strain evidence="2">KCTC 23430</strain>
    </source>
</reference>
<dbReference type="Proteomes" id="UP000644693">
    <property type="component" value="Unassembled WGS sequence"/>
</dbReference>
<keyword evidence="1" id="KW-0472">Membrane</keyword>
<name>A0A918XJ69_9GAMM</name>
<keyword evidence="1" id="KW-0812">Transmembrane</keyword>
<dbReference type="RefSeq" id="WP_189477660.1">
    <property type="nucleotide sequence ID" value="NZ_BMYM01000002.1"/>
</dbReference>
<gene>
    <name evidence="2" type="ORF">GCM10007053_19970</name>
</gene>
<comment type="caution">
    <text evidence="2">The sequence shown here is derived from an EMBL/GenBank/DDBJ whole genome shotgun (WGS) entry which is preliminary data.</text>
</comment>
<keyword evidence="3" id="KW-1185">Reference proteome</keyword>
<protein>
    <submittedName>
        <fullName evidence="2">Uncharacterized protein</fullName>
    </submittedName>
</protein>
<accession>A0A918XJ69</accession>
<dbReference type="EMBL" id="BMYM01000002">
    <property type="protein sequence ID" value="GHD34377.1"/>
    <property type="molecule type" value="Genomic_DNA"/>
</dbReference>
<evidence type="ECO:0000313" key="2">
    <source>
        <dbReference type="EMBL" id="GHD34377.1"/>
    </source>
</evidence>
<proteinExistence type="predicted"/>
<reference evidence="2" key="2">
    <citation type="submission" date="2020-09" db="EMBL/GenBank/DDBJ databases">
        <authorList>
            <person name="Sun Q."/>
            <person name="Kim S."/>
        </authorList>
    </citation>
    <scope>NUCLEOTIDE SEQUENCE</scope>
    <source>
        <strain evidence="2">KCTC 23430</strain>
    </source>
</reference>
<evidence type="ECO:0000313" key="3">
    <source>
        <dbReference type="Proteomes" id="UP000644693"/>
    </source>
</evidence>
<organism evidence="2 3">
    <name type="scientific">Parahalioglobus pacificus</name>
    <dbReference type="NCBI Taxonomy" id="930806"/>
    <lineage>
        <taxon>Bacteria</taxon>
        <taxon>Pseudomonadati</taxon>
        <taxon>Pseudomonadota</taxon>
        <taxon>Gammaproteobacteria</taxon>
        <taxon>Cellvibrionales</taxon>
        <taxon>Halieaceae</taxon>
        <taxon>Parahalioglobus</taxon>
    </lineage>
</organism>
<keyword evidence="1" id="KW-1133">Transmembrane helix</keyword>
<dbReference type="AlphaFoldDB" id="A0A918XJ69"/>
<sequence>MMKLKPSTIGWIMTVVIALLGVIIGAPIEAVLVLIAIGTTIEFLFLRERESNEPE</sequence>